<feature type="compositionally biased region" description="Polar residues" evidence="3">
    <location>
        <begin position="228"/>
        <end position="241"/>
    </location>
</feature>
<name>A0AAV8STN3_9ROSI</name>
<dbReference type="InterPro" id="IPR009057">
    <property type="entry name" value="Homeodomain-like_sf"/>
</dbReference>
<feature type="compositionally biased region" description="Polar residues" evidence="3">
    <location>
        <begin position="820"/>
        <end position="831"/>
    </location>
</feature>
<dbReference type="GO" id="GO:0006351">
    <property type="term" value="P:DNA-templated transcription"/>
    <property type="evidence" value="ECO:0007669"/>
    <property type="project" value="InterPro"/>
</dbReference>
<dbReference type="GO" id="GO:0003677">
    <property type="term" value="F:DNA binding"/>
    <property type="evidence" value="ECO:0007669"/>
    <property type="project" value="TreeGrafter"/>
</dbReference>
<feature type="domain" description="SANT" evidence="4">
    <location>
        <begin position="45"/>
        <end position="82"/>
    </location>
</feature>
<dbReference type="SUPFAM" id="SSF46689">
    <property type="entry name" value="Homeodomain-like"/>
    <property type="match status" value="1"/>
</dbReference>
<evidence type="ECO:0000256" key="3">
    <source>
        <dbReference type="SAM" id="MobiDB-lite"/>
    </source>
</evidence>
<keyword evidence="6" id="KW-1185">Reference proteome</keyword>
<dbReference type="Proteomes" id="UP001159364">
    <property type="component" value="Linkage Group LG09"/>
</dbReference>
<evidence type="ECO:0000259" key="4">
    <source>
        <dbReference type="PROSITE" id="PS51293"/>
    </source>
</evidence>
<dbReference type="EMBL" id="JAIWQS010000009">
    <property type="protein sequence ID" value="KAJ8755627.1"/>
    <property type="molecule type" value="Genomic_DNA"/>
</dbReference>
<dbReference type="CDD" id="cd00167">
    <property type="entry name" value="SANT"/>
    <property type="match status" value="1"/>
</dbReference>
<dbReference type="GO" id="GO:0006357">
    <property type="term" value="P:regulation of transcription by RNA polymerase II"/>
    <property type="evidence" value="ECO:0007669"/>
    <property type="project" value="TreeGrafter"/>
</dbReference>
<evidence type="ECO:0000313" key="6">
    <source>
        <dbReference type="Proteomes" id="UP001159364"/>
    </source>
</evidence>
<comment type="caution">
    <text evidence="5">The sequence shown here is derived from an EMBL/GenBank/DDBJ whole genome shotgun (WGS) entry which is preliminary data.</text>
</comment>
<dbReference type="GO" id="GO:0017053">
    <property type="term" value="C:transcription repressor complex"/>
    <property type="evidence" value="ECO:0007669"/>
    <property type="project" value="InterPro"/>
</dbReference>
<dbReference type="GO" id="GO:0051726">
    <property type="term" value="P:regulation of cell cycle"/>
    <property type="evidence" value="ECO:0007669"/>
    <property type="project" value="TreeGrafter"/>
</dbReference>
<protein>
    <recommendedName>
        <fullName evidence="4">SANT domain-containing protein</fullName>
    </recommendedName>
</protein>
<feature type="region of interest" description="Disordered" evidence="3">
    <location>
        <begin position="178"/>
        <end position="251"/>
    </location>
</feature>
<feature type="compositionally biased region" description="Basic and acidic residues" evidence="3">
    <location>
        <begin position="803"/>
        <end position="815"/>
    </location>
</feature>
<organism evidence="5 6">
    <name type="scientific">Erythroxylum novogranatense</name>
    <dbReference type="NCBI Taxonomy" id="1862640"/>
    <lineage>
        <taxon>Eukaryota</taxon>
        <taxon>Viridiplantae</taxon>
        <taxon>Streptophyta</taxon>
        <taxon>Embryophyta</taxon>
        <taxon>Tracheophyta</taxon>
        <taxon>Spermatophyta</taxon>
        <taxon>Magnoliopsida</taxon>
        <taxon>eudicotyledons</taxon>
        <taxon>Gunneridae</taxon>
        <taxon>Pentapetalae</taxon>
        <taxon>rosids</taxon>
        <taxon>fabids</taxon>
        <taxon>Malpighiales</taxon>
        <taxon>Erythroxylaceae</taxon>
        <taxon>Erythroxylum</taxon>
    </lineage>
</organism>
<dbReference type="Pfam" id="PF00249">
    <property type="entry name" value="Myb_DNA-binding"/>
    <property type="match status" value="1"/>
</dbReference>
<evidence type="ECO:0000313" key="5">
    <source>
        <dbReference type="EMBL" id="KAJ8755627.1"/>
    </source>
</evidence>
<comment type="subcellular location">
    <subcellularLocation>
        <location evidence="1">Nucleus</location>
    </subcellularLocation>
</comment>
<dbReference type="InterPro" id="IPR017884">
    <property type="entry name" value="SANT_dom"/>
</dbReference>
<dbReference type="PANTHER" id="PTHR21689">
    <property type="entry name" value="LIN-9"/>
    <property type="match status" value="1"/>
</dbReference>
<dbReference type="Gene3D" id="1.20.58.1880">
    <property type="match status" value="1"/>
</dbReference>
<evidence type="ECO:0000256" key="1">
    <source>
        <dbReference type="ARBA" id="ARBA00004123"/>
    </source>
</evidence>
<dbReference type="GO" id="GO:0005654">
    <property type="term" value="C:nucleoplasm"/>
    <property type="evidence" value="ECO:0007669"/>
    <property type="project" value="TreeGrafter"/>
</dbReference>
<sequence length="1110" mass="123442">MVACRYESLMAPTRKKSVNKRFLNEVSPEKEARNSFRHKPRVLEKLGPRWSNEELQRFYNAYRHYGRDWKKVAAEVRNRSTEMVEALYNMNQAYLSLPEGLATVLGLIAMMTDHYTVLEASDSEQVSIDVAGMSQKLHKRKRLKLELSESKEDILQVPTDGCLTLLKRARLDGCQPRVVGKRTPRVPVSYPPKKDDGEKHVLSKKKNQKPDVDGNDDEVAHVAALTLTEASQKADSPQASETPRRSRHMDVLPTQGSDRMFQQIESAARKYHNASIYDDGSGDVKESKEDNIYADPRCTSSLLDMERVGTVEVHRKGKKFYGKKVKVKELGNSQSDDGEEACSGTGGGQTIGALMGKVGIEVSNAKTAETSGMDKKKRYNFSSGDEFSALDALQTLAHVSMMESESSVQLTEEKSVLDVGDKSTVPETTFTSDQLDNNKIIGQKGKVLTSGREVESAASRKSKLGRQSAIDSKPVSEVKLLLQSTNNNVSKRKRQNSVSKMLNGETAVDPHTSKQSQSGSLDVVKNICAVDCKHVGQVSGPSKQAKSVGGSDGSSLGAEHKISASDIPVSTAQVPVSGLANSQATRINRRKMGLKRALITKEGKSFEGIIRFSISKHDKAANLEKELSCCLSSSMFRRWCTFEWFCSAIDYPWFTKREFVEYLKHVQLEHIPRLTRVEWGVIRSSLGKPRRFSECFLWEERKKLQQYRESVRKHYDHLRTGIRDGLPADLARPLLVGQRVIALHPRTRELHDGSVLTVDRDRCRVQFDRPEIGVQMVKDIDCMPLNPLDNMPESLRRESLYAVSKEPEMSRHSDRGGVVTSGNFENASTSNNTLTKQAQVGANHAIPQAKAITIDAVNTQAVACNQPSMKRQGNEAETEPLSELSYARNKKAFPVFNSRQPNILPANTLPPWLNLPGNFSHPVCLPVSSKSSFSKELVSTASEIIKSSRYKAHRMVDAAVQAISLKKEHVDVYMRIEEAIDVLDKKQFASESKAQATSVAEQIECSLHHHQLSSASESQFNGDASMSLSDDEYDKAEASIPSKLIGSCVATLLMIQACSERQYNPGDIAKIIDSAVANLQPRCPQNWPIFREIEMCMGRIKTQILALIPT</sequence>
<reference evidence="5 6" key="1">
    <citation type="submission" date="2021-09" db="EMBL/GenBank/DDBJ databases">
        <title>Genomic insights and catalytic innovation underlie evolution of tropane alkaloids biosynthesis.</title>
        <authorList>
            <person name="Wang Y.-J."/>
            <person name="Tian T."/>
            <person name="Huang J.-P."/>
            <person name="Huang S.-X."/>
        </authorList>
    </citation>
    <scope>NUCLEOTIDE SEQUENCE [LARGE SCALE GENOMIC DNA]</scope>
    <source>
        <strain evidence="5">KIB-2018</strain>
        <tissue evidence="5">Leaf</tissue>
    </source>
</reference>
<dbReference type="InterPro" id="IPR001005">
    <property type="entry name" value="SANT/Myb"/>
</dbReference>
<accession>A0AAV8STN3</accession>
<gene>
    <name evidence="5" type="ORF">K2173_022222</name>
</gene>
<feature type="region of interest" description="Disordered" evidence="3">
    <location>
        <begin position="803"/>
        <end position="831"/>
    </location>
</feature>
<feature type="compositionally biased region" description="Basic and acidic residues" evidence="3">
    <location>
        <begin position="192"/>
        <end position="201"/>
    </location>
</feature>
<dbReference type="InterPro" id="IPR033471">
    <property type="entry name" value="DIRP"/>
</dbReference>
<dbReference type="InterPro" id="IPR010561">
    <property type="entry name" value="LIN-9/ALY1"/>
</dbReference>
<dbReference type="SMART" id="SM01135">
    <property type="entry name" value="DIRP"/>
    <property type="match status" value="1"/>
</dbReference>
<dbReference type="PROSITE" id="PS51293">
    <property type="entry name" value="SANT"/>
    <property type="match status" value="1"/>
</dbReference>
<evidence type="ECO:0000256" key="2">
    <source>
        <dbReference type="ARBA" id="ARBA00023242"/>
    </source>
</evidence>
<dbReference type="SMART" id="SM00717">
    <property type="entry name" value="SANT"/>
    <property type="match status" value="1"/>
</dbReference>
<keyword evidence="2" id="KW-0539">Nucleus</keyword>
<proteinExistence type="predicted"/>
<dbReference type="AlphaFoldDB" id="A0AAV8STN3"/>
<dbReference type="PANTHER" id="PTHR21689:SF5">
    <property type="entry name" value="PROTEIN ALWAYS EARLY 1-RELATED"/>
    <property type="match status" value="1"/>
</dbReference>
<dbReference type="Pfam" id="PF06584">
    <property type="entry name" value="DIRP"/>
    <property type="match status" value="1"/>
</dbReference>